<dbReference type="EMBL" id="FN596254">
    <property type="protein sequence ID" value="CBI35057.3"/>
    <property type="molecule type" value="Genomic_DNA"/>
</dbReference>
<evidence type="ECO:0000313" key="2">
    <source>
        <dbReference type="Proteomes" id="UP000009183"/>
    </source>
</evidence>
<sequence>MPNPAVYCSGYVLPATAAVKK</sequence>
<dbReference type="PaxDb" id="29760-VIT_13s0084g00020.t01"/>
<dbReference type="AlphaFoldDB" id="D7TX32"/>
<keyword evidence="2" id="KW-1185">Reference proteome</keyword>
<dbReference type="InParanoid" id="D7TX32"/>
<protein>
    <submittedName>
        <fullName evidence="1">Uncharacterized protein</fullName>
    </submittedName>
</protein>
<name>D7TX32_VITVI</name>
<dbReference type="HOGENOM" id="CLU_3427219_0_0_1"/>
<reference evidence="2" key="1">
    <citation type="journal article" date="2007" name="Nature">
        <title>The grapevine genome sequence suggests ancestral hexaploidization in major angiosperm phyla.</title>
        <authorList>
            <consortium name="The French-Italian Public Consortium for Grapevine Genome Characterization."/>
            <person name="Jaillon O."/>
            <person name="Aury J.-M."/>
            <person name="Noel B."/>
            <person name="Policriti A."/>
            <person name="Clepet C."/>
            <person name="Casagrande A."/>
            <person name="Choisne N."/>
            <person name="Aubourg S."/>
            <person name="Vitulo N."/>
            <person name="Jubin C."/>
            <person name="Vezzi A."/>
            <person name="Legeai F."/>
            <person name="Hugueney P."/>
            <person name="Dasilva C."/>
            <person name="Horner D."/>
            <person name="Mica E."/>
            <person name="Jublot D."/>
            <person name="Poulain J."/>
            <person name="Bruyere C."/>
            <person name="Billault A."/>
            <person name="Segurens B."/>
            <person name="Gouyvenoux M."/>
            <person name="Ugarte E."/>
            <person name="Cattonaro F."/>
            <person name="Anthouard V."/>
            <person name="Vico V."/>
            <person name="Del Fabbro C."/>
            <person name="Alaux M."/>
            <person name="Di Gaspero G."/>
            <person name="Dumas V."/>
            <person name="Felice N."/>
            <person name="Paillard S."/>
            <person name="Juman I."/>
            <person name="Moroldo M."/>
            <person name="Scalabrin S."/>
            <person name="Canaguier A."/>
            <person name="Le Clainche I."/>
            <person name="Malacrida G."/>
            <person name="Durand E."/>
            <person name="Pesole G."/>
            <person name="Laucou V."/>
            <person name="Chatelet P."/>
            <person name="Merdinoglu D."/>
            <person name="Delledonne M."/>
            <person name="Pezzotti M."/>
            <person name="Lecharny A."/>
            <person name="Scarpelli C."/>
            <person name="Artiguenave F."/>
            <person name="Pe M.E."/>
            <person name="Valle G."/>
            <person name="Morgante M."/>
            <person name="Caboche M."/>
            <person name="Adam-Blondon A.-F."/>
            <person name="Weissenbach J."/>
            <person name="Quetier F."/>
            <person name="Wincker P."/>
        </authorList>
    </citation>
    <scope>NUCLEOTIDE SEQUENCE [LARGE SCALE GENOMIC DNA]</scope>
    <source>
        <strain evidence="2">cv. Pinot noir / PN40024</strain>
    </source>
</reference>
<evidence type="ECO:0000313" key="1">
    <source>
        <dbReference type="EMBL" id="CBI35057.3"/>
    </source>
</evidence>
<organism evidence="1 2">
    <name type="scientific">Vitis vinifera</name>
    <name type="common">Grape</name>
    <dbReference type="NCBI Taxonomy" id="29760"/>
    <lineage>
        <taxon>Eukaryota</taxon>
        <taxon>Viridiplantae</taxon>
        <taxon>Streptophyta</taxon>
        <taxon>Embryophyta</taxon>
        <taxon>Tracheophyta</taxon>
        <taxon>Spermatophyta</taxon>
        <taxon>Magnoliopsida</taxon>
        <taxon>eudicotyledons</taxon>
        <taxon>Gunneridae</taxon>
        <taxon>Pentapetalae</taxon>
        <taxon>rosids</taxon>
        <taxon>Vitales</taxon>
        <taxon>Vitaceae</taxon>
        <taxon>Viteae</taxon>
        <taxon>Vitis</taxon>
    </lineage>
</organism>
<gene>
    <name evidence="1" type="ordered locus">VIT_13s0084g00020</name>
</gene>
<proteinExistence type="predicted"/>
<dbReference type="Proteomes" id="UP000009183">
    <property type="component" value="Chromosome 13"/>
</dbReference>
<accession>D7TX32</accession>